<gene>
    <name evidence="5" type="ORF">ACFSF0_06405</name>
</gene>
<dbReference type="InterPro" id="IPR028081">
    <property type="entry name" value="Leu-bd"/>
</dbReference>
<evidence type="ECO:0000256" key="1">
    <source>
        <dbReference type="ARBA" id="ARBA00010062"/>
    </source>
</evidence>
<evidence type="ECO:0000256" key="3">
    <source>
        <dbReference type="SAM" id="SignalP"/>
    </source>
</evidence>
<feature type="domain" description="Leucine-binding protein" evidence="4">
    <location>
        <begin position="27"/>
        <end position="366"/>
    </location>
</feature>
<organism evidence="5 6">
    <name type="scientific">Ottowia flava</name>
    <dbReference type="NCBI Taxonomy" id="2675430"/>
    <lineage>
        <taxon>Bacteria</taxon>
        <taxon>Pseudomonadati</taxon>
        <taxon>Pseudomonadota</taxon>
        <taxon>Betaproteobacteria</taxon>
        <taxon>Burkholderiales</taxon>
        <taxon>Comamonadaceae</taxon>
        <taxon>Ottowia</taxon>
    </lineage>
</organism>
<dbReference type="PANTHER" id="PTHR30483">
    <property type="entry name" value="LEUCINE-SPECIFIC-BINDING PROTEIN"/>
    <property type="match status" value="1"/>
</dbReference>
<feature type="chain" id="PRO_5045615466" evidence="3">
    <location>
        <begin position="22"/>
        <end position="403"/>
    </location>
</feature>
<proteinExistence type="inferred from homology"/>
<keyword evidence="6" id="KW-1185">Reference proteome</keyword>
<sequence length="403" mass="42774">MKLSPSLLALSAACLAAGAQAQISDDKIKIGVLTDMSGIFSDFSGRGSVEAAKMAVEKLGGKIAGKPVEVVFADHQNKPDVGLAIARKWFDTEGVDAIVDIPQTAIALAVVNLAVERNKAVLLSSAASSDLSGSKCTPNHVMWTHDSWAYTNTVGRQMVKEGGDTWFVLAADYVFGKVLTNDLTSAVNKAGGKMVGTVAHPVGTNDFSSFLLQAQSSKAKVIALGNSGADAANAVKQATEFGLTQGGKQRLAGLFMTLPDIHSLGTKLTQGMYLSTTFYWDKNDSTRAFTKQISARNKGIYPDAPQAGVYSAVLHYAKAIESEKTDAGDKVIAAMKKIPTDDPLFGPGRVREDGRKIHPVYLMQVKTPKESTGPYDVYKTVAVTPAEEAFQPLAESACPLVKK</sequence>
<dbReference type="InterPro" id="IPR028082">
    <property type="entry name" value="Peripla_BP_I"/>
</dbReference>
<dbReference type="RefSeq" id="WP_147911984.1">
    <property type="nucleotide sequence ID" value="NZ_JBHUEJ010000015.1"/>
</dbReference>
<dbReference type="InterPro" id="IPR051010">
    <property type="entry name" value="BCAA_transport"/>
</dbReference>
<name>A0ABW4KSJ4_9BURK</name>
<dbReference type="Pfam" id="PF13458">
    <property type="entry name" value="Peripla_BP_6"/>
    <property type="match status" value="1"/>
</dbReference>
<protein>
    <submittedName>
        <fullName evidence="5">ABC transporter substrate-binding protein</fullName>
    </submittedName>
</protein>
<dbReference type="PANTHER" id="PTHR30483:SF6">
    <property type="entry name" value="PERIPLASMIC BINDING PROTEIN OF ABC TRANSPORTER FOR NATURAL AMINO ACIDS"/>
    <property type="match status" value="1"/>
</dbReference>
<dbReference type="SUPFAM" id="SSF53822">
    <property type="entry name" value="Periplasmic binding protein-like I"/>
    <property type="match status" value="1"/>
</dbReference>
<evidence type="ECO:0000259" key="4">
    <source>
        <dbReference type="Pfam" id="PF13458"/>
    </source>
</evidence>
<reference evidence="6" key="1">
    <citation type="journal article" date="2019" name="Int. J. Syst. Evol. Microbiol.">
        <title>The Global Catalogue of Microorganisms (GCM) 10K type strain sequencing project: providing services to taxonomists for standard genome sequencing and annotation.</title>
        <authorList>
            <consortium name="The Broad Institute Genomics Platform"/>
            <consortium name="The Broad Institute Genome Sequencing Center for Infectious Disease"/>
            <person name="Wu L."/>
            <person name="Ma J."/>
        </authorList>
    </citation>
    <scope>NUCLEOTIDE SEQUENCE [LARGE SCALE GENOMIC DNA]</scope>
    <source>
        <strain evidence="6">LMG 29247</strain>
    </source>
</reference>
<dbReference type="Gene3D" id="3.40.50.2300">
    <property type="match status" value="2"/>
</dbReference>
<accession>A0ABW4KSJ4</accession>
<dbReference type="Proteomes" id="UP001597304">
    <property type="component" value="Unassembled WGS sequence"/>
</dbReference>
<evidence type="ECO:0000313" key="6">
    <source>
        <dbReference type="Proteomes" id="UP001597304"/>
    </source>
</evidence>
<keyword evidence="2 3" id="KW-0732">Signal</keyword>
<evidence type="ECO:0000256" key="2">
    <source>
        <dbReference type="ARBA" id="ARBA00022729"/>
    </source>
</evidence>
<dbReference type="CDD" id="cd06327">
    <property type="entry name" value="PBP1_SBP-like"/>
    <property type="match status" value="1"/>
</dbReference>
<feature type="signal peptide" evidence="3">
    <location>
        <begin position="1"/>
        <end position="21"/>
    </location>
</feature>
<comment type="similarity">
    <text evidence="1">Belongs to the leucine-binding protein family.</text>
</comment>
<dbReference type="EMBL" id="JBHUEJ010000015">
    <property type="protein sequence ID" value="MFD1710228.1"/>
    <property type="molecule type" value="Genomic_DNA"/>
</dbReference>
<comment type="caution">
    <text evidence="5">The sequence shown here is derived from an EMBL/GenBank/DDBJ whole genome shotgun (WGS) entry which is preliminary data.</text>
</comment>
<evidence type="ECO:0000313" key="5">
    <source>
        <dbReference type="EMBL" id="MFD1710228.1"/>
    </source>
</evidence>